<accession>A0A4R8IQ81</accession>
<evidence type="ECO:0000313" key="2">
    <source>
        <dbReference type="EMBL" id="TDY02444.1"/>
    </source>
</evidence>
<protein>
    <submittedName>
        <fullName evidence="2">Uncharacterized protein</fullName>
    </submittedName>
</protein>
<evidence type="ECO:0000313" key="3">
    <source>
        <dbReference type="Proteomes" id="UP000294914"/>
    </source>
</evidence>
<feature type="region of interest" description="Disordered" evidence="1">
    <location>
        <begin position="64"/>
        <end position="93"/>
    </location>
</feature>
<proteinExistence type="predicted"/>
<keyword evidence="3" id="KW-1185">Reference proteome</keyword>
<reference evidence="2 3" key="1">
    <citation type="submission" date="2019-03" db="EMBL/GenBank/DDBJ databases">
        <title>Genomic Encyclopedia of Type Strains, Phase IV (KMG-IV): sequencing the most valuable type-strain genomes for metagenomic binning, comparative biology and taxonomic classification.</title>
        <authorList>
            <person name="Goeker M."/>
        </authorList>
    </citation>
    <scope>NUCLEOTIDE SEQUENCE [LARGE SCALE GENOMIC DNA]</scope>
    <source>
        <strain evidence="2 3">DSM 16326</strain>
    </source>
</reference>
<name>A0A4R8IQ81_9GAMM</name>
<dbReference type="Proteomes" id="UP000294914">
    <property type="component" value="Unassembled WGS sequence"/>
</dbReference>
<gene>
    <name evidence="2" type="ORF">EDC23_0814</name>
</gene>
<evidence type="ECO:0000256" key="1">
    <source>
        <dbReference type="SAM" id="MobiDB-lite"/>
    </source>
</evidence>
<comment type="caution">
    <text evidence="2">The sequence shown here is derived from an EMBL/GenBank/DDBJ whole genome shotgun (WGS) entry which is preliminary data.</text>
</comment>
<organism evidence="2 3">
    <name type="scientific">Thiohalophilus thiocyanatoxydans</name>
    <dbReference type="NCBI Taxonomy" id="381308"/>
    <lineage>
        <taxon>Bacteria</taxon>
        <taxon>Pseudomonadati</taxon>
        <taxon>Pseudomonadota</taxon>
        <taxon>Gammaproteobacteria</taxon>
        <taxon>Thiohalomonadales</taxon>
        <taxon>Thiohalophilaceae</taxon>
        <taxon>Thiohalophilus</taxon>
    </lineage>
</organism>
<sequence length="121" mass="13612">MTLLQPGRRNCQINQSNQLGFTVTVIRHRAMIMFMFMGSMSRVRGLLWRVAMFMRQGFRHGLATGLQHGKHPGCQPEKQNRPGQCSDHSPPGLSDLMHAGSFHTIKYSQSPPKVRVTGPVQ</sequence>
<dbReference type="AlphaFoldDB" id="A0A4R8IQ81"/>
<dbReference type="EMBL" id="SOQX01000002">
    <property type="protein sequence ID" value="TDY02444.1"/>
    <property type="molecule type" value="Genomic_DNA"/>
</dbReference>